<dbReference type="EMBL" id="JAQOWY010000310">
    <property type="protein sequence ID" value="KAK1844466.1"/>
    <property type="molecule type" value="Genomic_DNA"/>
</dbReference>
<feature type="compositionally biased region" description="Polar residues" evidence="1">
    <location>
        <begin position="44"/>
        <end position="56"/>
    </location>
</feature>
<dbReference type="AlphaFoldDB" id="A0AAD9AAE9"/>
<feature type="region of interest" description="Disordered" evidence="1">
    <location>
        <begin position="42"/>
        <end position="103"/>
    </location>
</feature>
<proteinExistence type="predicted"/>
<keyword evidence="3" id="KW-1185">Reference proteome</keyword>
<reference evidence="2" key="1">
    <citation type="submission" date="2023-01" db="EMBL/GenBank/DDBJ databases">
        <title>Colletotrichum chrysophilum M932 genome sequence.</title>
        <authorList>
            <person name="Baroncelli R."/>
        </authorList>
    </citation>
    <scope>NUCLEOTIDE SEQUENCE</scope>
    <source>
        <strain evidence="2">M932</strain>
    </source>
</reference>
<protein>
    <submittedName>
        <fullName evidence="2">Uncharacterized protein</fullName>
    </submittedName>
</protein>
<accession>A0AAD9AAE9</accession>
<name>A0AAD9AAE9_9PEZI</name>
<feature type="compositionally biased region" description="Polar residues" evidence="1">
    <location>
        <begin position="65"/>
        <end position="88"/>
    </location>
</feature>
<evidence type="ECO:0000256" key="1">
    <source>
        <dbReference type="SAM" id="MobiDB-lite"/>
    </source>
</evidence>
<evidence type="ECO:0000313" key="3">
    <source>
        <dbReference type="Proteomes" id="UP001243330"/>
    </source>
</evidence>
<comment type="caution">
    <text evidence="2">The sequence shown here is derived from an EMBL/GenBank/DDBJ whole genome shotgun (WGS) entry which is preliminary data.</text>
</comment>
<gene>
    <name evidence="2" type="ORF">CCHR01_12909</name>
</gene>
<sequence>MTETPRASPHASLRHLIPPLLIPTLCRFHLLEETPVGRLPKTASAITRTAPTSGTAVSPRALATAHNSSSTSWHNHQKSPPTAESSSPRPWAPTPSQHSSVLVPVPLPPHKAAYRLSRSDVVWMDGSGAELIELRRLLACLCFPPALLSVLA</sequence>
<dbReference type="Proteomes" id="UP001243330">
    <property type="component" value="Unassembled WGS sequence"/>
</dbReference>
<evidence type="ECO:0000313" key="2">
    <source>
        <dbReference type="EMBL" id="KAK1844466.1"/>
    </source>
</evidence>
<organism evidence="2 3">
    <name type="scientific">Colletotrichum chrysophilum</name>
    <dbReference type="NCBI Taxonomy" id="1836956"/>
    <lineage>
        <taxon>Eukaryota</taxon>
        <taxon>Fungi</taxon>
        <taxon>Dikarya</taxon>
        <taxon>Ascomycota</taxon>
        <taxon>Pezizomycotina</taxon>
        <taxon>Sordariomycetes</taxon>
        <taxon>Hypocreomycetidae</taxon>
        <taxon>Glomerellales</taxon>
        <taxon>Glomerellaceae</taxon>
        <taxon>Colletotrichum</taxon>
        <taxon>Colletotrichum gloeosporioides species complex</taxon>
    </lineage>
</organism>